<feature type="region of interest" description="Disordered" evidence="1">
    <location>
        <begin position="1"/>
        <end position="20"/>
    </location>
</feature>
<protein>
    <recommendedName>
        <fullName evidence="4">CHAT domain-containing protein</fullName>
    </recommendedName>
</protein>
<proteinExistence type="predicted"/>
<dbReference type="Pfam" id="PF03568">
    <property type="entry name" value="Separin_C"/>
    <property type="match status" value="1"/>
</dbReference>
<dbReference type="GO" id="GO:0006508">
    <property type="term" value="P:proteolysis"/>
    <property type="evidence" value="ECO:0007669"/>
    <property type="project" value="InterPro"/>
</dbReference>
<gene>
    <name evidence="2" type="ORF">GSOID_T00004396001</name>
</gene>
<feature type="compositionally biased region" description="Basic and acidic residues" evidence="1">
    <location>
        <begin position="10"/>
        <end position="19"/>
    </location>
</feature>
<sequence length="120" mass="13442">MHLIGCASGRLRDHGRTEPRGAINKIMDSGSKSLMGMLWSITDRDIDRYTLRLYRDWFFAQSNSSKERGPCLSRFINESAKACKLPAVNAGACVNYGLIPICHSVPTGFEKGLPYQINYK</sequence>
<dbReference type="AlphaFoldDB" id="E4X949"/>
<dbReference type="Proteomes" id="UP000001307">
    <property type="component" value="Unassembled WGS sequence"/>
</dbReference>
<evidence type="ECO:0000256" key="1">
    <source>
        <dbReference type="SAM" id="MobiDB-lite"/>
    </source>
</evidence>
<dbReference type="GO" id="GO:0005634">
    <property type="term" value="C:nucleus"/>
    <property type="evidence" value="ECO:0007669"/>
    <property type="project" value="InterPro"/>
</dbReference>
<dbReference type="PANTHER" id="PTHR12792:SF0">
    <property type="entry name" value="SEPARIN"/>
    <property type="match status" value="1"/>
</dbReference>
<dbReference type="GO" id="GO:0072686">
    <property type="term" value="C:mitotic spindle"/>
    <property type="evidence" value="ECO:0007669"/>
    <property type="project" value="TreeGrafter"/>
</dbReference>
<keyword evidence="3" id="KW-1185">Reference proteome</keyword>
<dbReference type="GO" id="GO:0051307">
    <property type="term" value="P:meiotic chromosome separation"/>
    <property type="evidence" value="ECO:0007669"/>
    <property type="project" value="TreeGrafter"/>
</dbReference>
<evidence type="ECO:0000313" key="3">
    <source>
        <dbReference type="Proteomes" id="UP000001307"/>
    </source>
</evidence>
<dbReference type="GO" id="GO:0005737">
    <property type="term" value="C:cytoplasm"/>
    <property type="evidence" value="ECO:0007669"/>
    <property type="project" value="TreeGrafter"/>
</dbReference>
<accession>E4X949</accession>
<reference evidence="2" key="1">
    <citation type="journal article" date="2010" name="Science">
        <title>Plasticity of animal genome architecture unmasked by rapid evolution of a pelagic tunicate.</title>
        <authorList>
            <person name="Denoeud F."/>
            <person name="Henriet S."/>
            <person name="Mungpakdee S."/>
            <person name="Aury J.M."/>
            <person name="Da Silva C."/>
            <person name="Brinkmann H."/>
            <person name="Mikhaleva J."/>
            <person name="Olsen L.C."/>
            <person name="Jubin C."/>
            <person name="Canestro C."/>
            <person name="Bouquet J.M."/>
            <person name="Danks G."/>
            <person name="Poulain J."/>
            <person name="Campsteijn C."/>
            <person name="Adamski M."/>
            <person name="Cross I."/>
            <person name="Yadetie F."/>
            <person name="Muffato M."/>
            <person name="Louis A."/>
            <person name="Butcher S."/>
            <person name="Tsagkogeorga G."/>
            <person name="Konrad A."/>
            <person name="Singh S."/>
            <person name="Jensen M.F."/>
            <person name="Cong E.H."/>
            <person name="Eikeseth-Otteraa H."/>
            <person name="Noel B."/>
            <person name="Anthouard V."/>
            <person name="Porcel B.M."/>
            <person name="Kachouri-Lafond R."/>
            <person name="Nishino A."/>
            <person name="Ugolini M."/>
            <person name="Chourrout P."/>
            <person name="Nishida H."/>
            <person name="Aasland R."/>
            <person name="Huzurbazar S."/>
            <person name="Westhof E."/>
            <person name="Delsuc F."/>
            <person name="Lehrach H."/>
            <person name="Reinhardt R."/>
            <person name="Weissenbach J."/>
            <person name="Roy S.W."/>
            <person name="Artiguenave F."/>
            <person name="Postlethwait J.H."/>
            <person name="Manak J.R."/>
            <person name="Thompson E.M."/>
            <person name="Jaillon O."/>
            <person name="Du Pasquier L."/>
            <person name="Boudinot P."/>
            <person name="Liberles D.A."/>
            <person name="Volff J.N."/>
            <person name="Philippe H."/>
            <person name="Lenhard B."/>
            <person name="Roest Crollius H."/>
            <person name="Wincker P."/>
            <person name="Chourrout D."/>
        </authorList>
    </citation>
    <scope>NUCLEOTIDE SEQUENCE [LARGE SCALE GENOMIC DNA]</scope>
</reference>
<evidence type="ECO:0000313" key="2">
    <source>
        <dbReference type="EMBL" id="CBY18978.1"/>
    </source>
</evidence>
<dbReference type="InterPro" id="IPR005314">
    <property type="entry name" value="Peptidase_C50"/>
</dbReference>
<dbReference type="OrthoDB" id="10255632at2759"/>
<organism evidence="2">
    <name type="scientific">Oikopleura dioica</name>
    <name type="common">Tunicate</name>
    <dbReference type="NCBI Taxonomy" id="34765"/>
    <lineage>
        <taxon>Eukaryota</taxon>
        <taxon>Metazoa</taxon>
        <taxon>Chordata</taxon>
        <taxon>Tunicata</taxon>
        <taxon>Appendicularia</taxon>
        <taxon>Copelata</taxon>
        <taxon>Oikopleuridae</taxon>
        <taxon>Oikopleura</taxon>
    </lineage>
</organism>
<evidence type="ECO:0008006" key="4">
    <source>
        <dbReference type="Google" id="ProtNLM"/>
    </source>
</evidence>
<dbReference type="EMBL" id="FN653030">
    <property type="protein sequence ID" value="CBY18978.1"/>
    <property type="molecule type" value="Genomic_DNA"/>
</dbReference>
<dbReference type="GO" id="GO:0004197">
    <property type="term" value="F:cysteine-type endopeptidase activity"/>
    <property type="evidence" value="ECO:0007669"/>
    <property type="project" value="InterPro"/>
</dbReference>
<dbReference type="InParanoid" id="E4X949"/>
<name>E4X949_OIKDI</name>
<dbReference type="PANTHER" id="PTHR12792">
    <property type="entry name" value="EXTRA SPINDLE POLES 1-RELATED"/>
    <property type="match status" value="1"/>
</dbReference>